<dbReference type="Gene3D" id="3.40.50.150">
    <property type="entry name" value="Vaccinia Virus protein VP39"/>
    <property type="match status" value="1"/>
</dbReference>
<evidence type="ECO:0000256" key="40">
    <source>
        <dbReference type="ARBA" id="ARBA00075367"/>
    </source>
</evidence>
<comment type="similarity">
    <text evidence="9">Belongs to the ERD2 family.</text>
</comment>
<dbReference type="Pfam" id="PF00810">
    <property type="entry name" value="ER_lumen_recept"/>
    <property type="match status" value="1"/>
</dbReference>
<keyword evidence="13" id="KW-0963">Cytoplasm</keyword>
<evidence type="ECO:0000256" key="14">
    <source>
        <dbReference type="ARBA" id="ARBA00022553"/>
    </source>
</evidence>
<dbReference type="GO" id="GO:0008432">
    <property type="term" value="F:JUN kinase binding"/>
    <property type="evidence" value="ECO:0007669"/>
    <property type="project" value="TreeGrafter"/>
</dbReference>
<organism evidence="50 51">
    <name type="scientific">Electrophorus voltai</name>
    <dbReference type="NCBI Taxonomy" id="2609070"/>
    <lineage>
        <taxon>Eukaryota</taxon>
        <taxon>Metazoa</taxon>
        <taxon>Chordata</taxon>
        <taxon>Craniata</taxon>
        <taxon>Vertebrata</taxon>
        <taxon>Euteleostomi</taxon>
        <taxon>Actinopterygii</taxon>
        <taxon>Neopterygii</taxon>
        <taxon>Teleostei</taxon>
        <taxon>Ostariophysi</taxon>
        <taxon>Gymnotiformes</taxon>
        <taxon>Gymnotoidei</taxon>
        <taxon>Gymnotidae</taxon>
        <taxon>Electrophorus</taxon>
    </lineage>
</organism>
<dbReference type="Pfam" id="PF01764">
    <property type="entry name" value="Lipase_3"/>
    <property type="match status" value="1"/>
</dbReference>
<dbReference type="InterPro" id="IPR015943">
    <property type="entry name" value="WD40/YVTN_repeat-like_dom_sf"/>
</dbReference>
<feature type="transmembrane region" description="Helical" evidence="47">
    <location>
        <begin position="388"/>
        <end position="408"/>
    </location>
</feature>
<evidence type="ECO:0000256" key="39">
    <source>
        <dbReference type="ARBA" id="ARBA00071160"/>
    </source>
</evidence>
<evidence type="ECO:0000256" key="35">
    <source>
        <dbReference type="ARBA" id="ARBA00052740"/>
    </source>
</evidence>
<dbReference type="PANTHER" id="PTHR13886:SF2">
    <property type="entry name" value="C-JUN-AMINO-TERMINAL KINASE-INTERACTING PROTEIN 4"/>
    <property type="match status" value="1"/>
</dbReference>
<keyword evidence="21" id="KW-0653">Protein transport</keyword>
<evidence type="ECO:0000256" key="5">
    <source>
        <dbReference type="ARBA" id="ARBA00004651"/>
    </source>
</evidence>
<dbReference type="GO" id="GO:0016042">
    <property type="term" value="P:lipid catabolic process"/>
    <property type="evidence" value="ECO:0007669"/>
    <property type="project" value="UniProtKB-KW"/>
</dbReference>
<dbReference type="SUPFAM" id="SSF53335">
    <property type="entry name" value="S-adenosyl-L-methionine-dependent methyltransferases"/>
    <property type="match status" value="1"/>
</dbReference>
<evidence type="ECO:0000256" key="36">
    <source>
        <dbReference type="ARBA" id="ARBA00056838"/>
    </source>
</evidence>
<evidence type="ECO:0000256" key="18">
    <source>
        <dbReference type="ARBA" id="ARBA00022824"/>
    </source>
</evidence>
<dbReference type="GO" id="GO:0005886">
    <property type="term" value="C:plasma membrane"/>
    <property type="evidence" value="ECO:0007669"/>
    <property type="project" value="UniProtKB-SubCell"/>
</dbReference>
<keyword evidence="29" id="KW-0458">Lysosome</keyword>
<keyword evidence="14" id="KW-0597">Phosphoprotein</keyword>
<dbReference type="GO" id="GO:0046923">
    <property type="term" value="F:ER retention sequence binding"/>
    <property type="evidence" value="ECO:0007669"/>
    <property type="project" value="InterPro"/>
</dbReference>
<feature type="domain" description="RH1" evidence="48">
    <location>
        <begin position="1083"/>
        <end position="1171"/>
    </location>
</feature>
<evidence type="ECO:0000256" key="6">
    <source>
        <dbReference type="ARBA" id="ARBA00004653"/>
    </source>
</evidence>
<dbReference type="PROSITE" id="PS00951">
    <property type="entry name" value="ER_LUMEN_RECEPTOR_1"/>
    <property type="match status" value="1"/>
</dbReference>
<dbReference type="PROSITE" id="PS51776">
    <property type="entry name" value="RH1"/>
    <property type="match status" value="1"/>
</dbReference>
<keyword evidence="30" id="KW-0968">Cytoplasmic vesicle</keyword>
<dbReference type="GO" id="GO:0004806">
    <property type="term" value="F:triacylglycerol lipase activity"/>
    <property type="evidence" value="ECO:0007669"/>
    <property type="project" value="UniProtKB-EC"/>
</dbReference>
<comment type="catalytic activity">
    <reaction evidence="35">
        <text>1,2,3-tri-(5Z,8Z,11Z,14Z-eicosatetraenoyl)-glycerol + H2O = 1,2-di-(5Z,8Z,11Z,14Z-eicosatetraenoyl)-glycerol + (5Z,8Z,11Z,14Z)-eicosatetraenoate + H(+)</text>
        <dbReference type="Rhea" id="RHEA:63432"/>
        <dbReference type="ChEBI" id="CHEBI:15377"/>
        <dbReference type="ChEBI" id="CHEBI:15378"/>
        <dbReference type="ChEBI" id="CHEBI:32395"/>
        <dbReference type="ChEBI" id="CHEBI:147308"/>
        <dbReference type="ChEBI" id="CHEBI:228166"/>
    </reaction>
    <physiologicalReaction direction="left-to-right" evidence="35">
        <dbReference type="Rhea" id="RHEA:63433"/>
    </physiologicalReaction>
</comment>
<evidence type="ECO:0000259" key="48">
    <source>
        <dbReference type="PROSITE" id="PS51776"/>
    </source>
</evidence>
<evidence type="ECO:0000256" key="30">
    <source>
        <dbReference type="ARBA" id="ARBA00023329"/>
    </source>
</evidence>
<keyword evidence="27 47" id="KW-0472">Membrane</keyword>
<keyword evidence="17" id="KW-0378">Hydrolase</keyword>
<evidence type="ECO:0000259" key="49">
    <source>
        <dbReference type="PROSITE" id="PS51777"/>
    </source>
</evidence>
<feature type="transmembrane region" description="Helical" evidence="47">
    <location>
        <begin position="587"/>
        <end position="612"/>
    </location>
</feature>
<dbReference type="PROSITE" id="PS51777">
    <property type="entry name" value="RH2"/>
    <property type="match status" value="1"/>
</dbReference>
<feature type="region of interest" description="Disordered" evidence="46">
    <location>
        <begin position="1321"/>
        <end position="1342"/>
    </location>
</feature>
<dbReference type="PRINTS" id="PR00660">
    <property type="entry name" value="ERLUMENR"/>
</dbReference>
<feature type="compositionally biased region" description="Polar residues" evidence="46">
    <location>
        <begin position="1379"/>
        <end position="1390"/>
    </location>
</feature>
<evidence type="ECO:0000313" key="50">
    <source>
        <dbReference type="EMBL" id="KAK1794305.1"/>
    </source>
</evidence>
<reference evidence="50" key="1">
    <citation type="submission" date="2023-03" db="EMBL/GenBank/DDBJ databases">
        <title>Electrophorus voltai genome.</title>
        <authorList>
            <person name="Bian C."/>
        </authorList>
    </citation>
    <scope>NUCLEOTIDE SEQUENCE</scope>
    <source>
        <strain evidence="50">CB-2022</strain>
        <tissue evidence="50">Muscle</tissue>
    </source>
</reference>
<dbReference type="GO" id="GO:0000139">
    <property type="term" value="C:Golgi membrane"/>
    <property type="evidence" value="ECO:0007669"/>
    <property type="project" value="UniProtKB-SubCell"/>
</dbReference>
<sequence>MWPFKSLHAFSGTVCCPDMLGDAIRPLFVQSQLDVDTQAFLQRSVEKSGWLFTQLYHSLFSTVFSPVISRTSINGFLGRGSMFVFSGEQFRHLLKIGPDWSGGRLLDLGAGDGGVTDVMGSHFREVYATEVSPPMKWQLHRKNYRLLGNDEWQRTGFQYDLISCLNLLDRCDEPLELLRDIKKSLVPGSGRLILAVVLPFQPYVEMGGNWIRPKEHIQVKGKTWEEQVTNLSVDTFQKIGFEVEAVTRLPYLCEGDMKQDFYVLDDAVNMNIFRLTGDLSHLAAIIILLLKIWKTRSCAGISGKSQLLFALVFTTRYLDLLTSFISLYNTTMKLIYIGCAYATVYLIYVKFKATYDGNHDTFRVEFLVVPVGGLAFLVNHDFSPLEILWTFSIYLESVSILPQLFMISKTGEAETITTHYLFFLGLYRALYLINWVWRFYFEGFFDMIAIVAGIVQTILYCDFFYLYVTKVVYPMLCRGFVFENLHIRWIGTLVLYATHKGRFDCHSGAVLHGYLVVLLILLAVIILSLCAIVYISGQGTIMNPGPRRSMPALVYLRALLYIPEFVWACLGAIWVSDDSRGCAPAEVGVVIGAVVASWIILLFTVVGVLIVFDPLGSLQWRTRADEPLGLRDLESSQSSQLFDRARSLAARVWECRLRLLCCCLPQDDSHRAAFSSIAQLFSGFFSDTDLVPSDIAAGLALLHQEQDKMEQCRDPDHVLPHSPSSPIREDLELELEKAAHCMQFAVAAYGWPIYIYSNPLTGLCKLSGDCCRNRNVEYDLVGGDNLGCHFSSILHMTGLQYRDFIHISIHNQIYEIPFFVALDHKREAVLVAVRGTLSLKDVLTDLSAECENLPVEGVSGACYAHKGISHAANYIYKRLVNDGILSQAFSIAPEYRLVITGHSLGAGTASLLAVLLRSVYPTLQCYAFSPPGGLMSKALADYSKQFVISVVLGKDLVPRLSIPNMEDLKRRILKMVSNCCKPKYKILLHGCWYEVFGGTPDDFPTEMESRREEALSQPLLGEESLLVHGSTSYQSLSSDDSPGHAKHLPLYLPGRIMYITEDGPSRSQSDSRTTERKMELDDGVLYQEEAGSSAMMSERVSGLASSVYREFERMIGTYDEDVVKELMPLVVAVLENLDSVLAQNQEHEVELELLKEDNEQLLTQYEREKALRKGAEERYMEYEDSQEQERKDLQNKVVLLEAQTRQLELKTKNYADQIGRLEEREAELKKEYNALHQRHTEMIHSYMEHLERTKMQHLVGGEAPDAGTLGRHKKERPVSLGIFQLPGGDVMAPDLQREQTEIPGTDTWRYNDLSHPCSNTSLKDELSDANRGGTKSSASTSASTLDVAMALVDTPRPEEVEGLHRNLNSSNRKPDTSKNVRVQDSVSTEAQMKDVPERSEVQAIIESTPELDMDLSGCKGFSTPTKGTENMAFDRNTDSLFEELSSAGTDLIGDMDEGADLLGMGREVEHLIQENAQLLETKNALNVVKNDLIGRVDELTCEKEVLQGEMAVLLQARDKLEERNRELEEELKRVRAELEAAKQKTKEDDDSDVPTAQRKRFTRVEMARVLMERNQYKERLMELQEAVRWTEMIRASRENPALTEKKKSSIWQFFSKLFSSSSTGTAKKPEAPVNVKYNAPTSHIVPSVKKRSSTLAQLPSDKSKAFDFLNEEPEVENIVSRREQKRAQYRQVKAHVQKEDSRVQAYGWSLPQKNKISNGGQTEGKMKNLPVPVYLRPLNEKDASMKLWCAAGVNLSGGKTRDGGSIVGASVFYRDMSEVESSGFSPRKARGSQSSLDRLEQELKEQEKELRQQDELSSLVWICTSTHATSKVIVIDANQPSNILENFYVCNSHVLCIASVPGARETDYPAGEEVHAGSEATGAEEQAPVSAALGSSLGGSEGILDGITVVGCCAEGAVAIPQTAEGMPTEDSGSGGVLGQQQQAGMAAAEEALEATESSSTTPAEEGQAGVYTEHVFTDPLGVQNTGDATSTFSQRECDLVKDGVSSVPEEQDLMREEASKMNSVLPTMWLGAQNGCVYVHSSVAQWRKCLHSLKLKDSILGIVHVKGRVLVALADGTLAIFHRGVGKLDYGQWDLTNYHLLDLGRPHHSIRCMTVVHDKVWCGYRNKIYVIQPRAMKIEKSFDAHPRKESQVRQLAWDGDGIWVSIRLDSTLRLFHAHTYQHLQDVDIEPYVSKMLGTGKLGFSFVRITALMVSCNRLWVGTGNGVIISIPLTERKKVTQGTTNRPGSIIRIYGDENSDKVTAGTFVPFCSMAHAQLCFHGHRDAVKFFTAVPGQVIPSAGSGGSEAGSDKPATDASAPEFSKSVLVMSGGEGYIDFRMGDEGGESADLDEHTLKLQPLLAKAERSHLIVWQVLVHEG</sequence>
<evidence type="ECO:0000256" key="37">
    <source>
        <dbReference type="ARBA" id="ARBA00056878"/>
    </source>
</evidence>
<dbReference type="GO" id="GO:0047372">
    <property type="term" value="F:monoacylglycerol lipase activity"/>
    <property type="evidence" value="ECO:0007669"/>
    <property type="project" value="UniProtKB-ARBA"/>
</dbReference>
<dbReference type="GO" id="GO:0015031">
    <property type="term" value="P:protein transport"/>
    <property type="evidence" value="ECO:0007669"/>
    <property type="project" value="UniProtKB-KW"/>
</dbReference>
<dbReference type="GO" id="GO:0019894">
    <property type="term" value="F:kinesin binding"/>
    <property type="evidence" value="ECO:0007669"/>
    <property type="project" value="TreeGrafter"/>
</dbReference>
<evidence type="ECO:0000256" key="4">
    <source>
        <dbReference type="ARBA" id="ARBA00004556"/>
    </source>
</evidence>
<dbReference type="InterPro" id="IPR002921">
    <property type="entry name" value="Fungal_lipase-type"/>
</dbReference>
<comment type="catalytic activity">
    <reaction evidence="32">
        <text>a 1,2-diacyl-sn-glycerol + H2O = a 2-acylglycerol + a fatty acid + H(+)</text>
        <dbReference type="Rhea" id="RHEA:33275"/>
        <dbReference type="ChEBI" id="CHEBI:15377"/>
        <dbReference type="ChEBI" id="CHEBI:15378"/>
        <dbReference type="ChEBI" id="CHEBI:17389"/>
        <dbReference type="ChEBI" id="CHEBI:17815"/>
        <dbReference type="ChEBI" id="CHEBI:28868"/>
        <dbReference type="EC" id="3.1.1.116"/>
    </reaction>
    <physiologicalReaction direction="left-to-right" evidence="32">
        <dbReference type="Rhea" id="RHEA:33276"/>
    </physiologicalReaction>
</comment>
<dbReference type="Gene3D" id="2.130.10.10">
    <property type="entry name" value="YVTN repeat-like/Quinoprotein amine dehydrogenase"/>
    <property type="match status" value="1"/>
</dbReference>
<evidence type="ECO:0000256" key="10">
    <source>
        <dbReference type="ARBA" id="ARBA00010701"/>
    </source>
</evidence>
<keyword evidence="26" id="KW-0443">Lipid metabolism</keyword>
<evidence type="ECO:0000256" key="44">
    <source>
        <dbReference type="ARBA" id="ARBA00083401"/>
    </source>
</evidence>
<feature type="transmembrane region" description="Helical" evidence="47">
    <location>
        <begin position="420"/>
        <end position="441"/>
    </location>
</feature>
<evidence type="ECO:0000256" key="26">
    <source>
        <dbReference type="ARBA" id="ARBA00023098"/>
    </source>
</evidence>
<dbReference type="GO" id="GO:0048471">
    <property type="term" value="C:perinuclear region of cytoplasm"/>
    <property type="evidence" value="ECO:0007669"/>
    <property type="project" value="UniProtKB-SubCell"/>
</dbReference>
<dbReference type="GO" id="GO:0019369">
    <property type="term" value="P:arachidonate metabolic process"/>
    <property type="evidence" value="ECO:0007669"/>
    <property type="project" value="UniProtKB-ARBA"/>
</dbReference>
<feature type="transmembrane region" description="Helical" evidence="47">
    <location>
        <begin position="363"/>
        <end position="382"/>
    </location>
</feature>
<evidence type="ECO:0000256" key="15">
    <source>
        <dbReference type="ARBA" id="ARBA00022692"/>
    </source>
</evidence>
<dbReference type="SUPFAM" id="SSF50978">
    <property type="entry name" value="WD40 repeat-like"/>
    <property type="match status" value="1"/>
</dbReference>
<evidence type="ECO:0000256" key="41">
    <source>
        <dbReference type="ARBA" id="ARBA00077184"/>
    </source>
</evidence>
<comment type="similarity">
    <text evidence="10">Belongs to the AB hydrolase superfamily. Lipase family.</text>
</comment>
<dbReference type="FunFam" id="2.130.10.10:FF:000700">
    <property type="entry name" value="Sperm-associated antigen 9a"/>
    <property type="match status" value="1"/>
</dbReference>
<evidence type="ECO:0000256" key="33">
    <source>
        <dbReference type="ARBA" id="ARBA00026104"/>
    </source>
</evidence>
<evidence type="ECO:0000256" key="47">
    <source>
        <dbReference type="SAM" id="Phobius"/>
    </source>
</evidence>
<comment type="catalytic activity">
    <reaction evidence="34">
        <text>1,2,3-(4Z,7Z,10Z,13Z,16Z,19Z-docosahexaenoyl)-glycerol + H2O = 1,2-di-(4Z,7Z,10Z,13Z,16Z,19Z-docosahexaenoyl)-glycerol + (4Z,7Z,10Z,13Z,16Z,19Z)-docosahexaenoate + H(+)</text>
        <dbReference type="Rhea" id="RHEA:63436"/>
        <dbReference type="ChEBI" id="CHEBI:15377"/>
        <dbReference type="ChEBI" id="CHEBI:15378"/>
        <dbReference type="ChEBI" id="CHEBI:77016"/>
        <dbReference type="ChEBI" id="CHEBI:147311"/>
        <dbReference type="ChEBI" id="CHEBI:228170"/>
    </reaction>
</comment>
<keyword evidence="11" id="KW-0813">Transport</keyword>
<evidence type="ECO:0000256" key="24">
    <source>
        <dbReference type="ARBA" id="ARBA00022990"/>
    </source>
</evidence>
<keyword evidence="22" id="KW-0442">Lipid degradation</keyword>
<keyword evidence="19" id="KW-0106">Calcium</keyword>
<comment type="function">
    <text evidence="37">The JNK-interacting protein (JIP) group of scaffold proteins selectively mediates JNK signaling by aggregating specific components of the MAPK cascade to form a functional JNK signaling module. Regulates lysosomal positioning by acting as an adapter protein which links PIP4P1-positive lysosomes to the dynein-dynactin complex. Assists PIKFYVE selective functionality in microtubule-based endosome-to-TGN trafficking.</text>
</comment>
<feature type="coiled-coil region" evidence="45">
    <location>
        <begin position="1789"/>
        <end position="1816"/>
    </location>
</feature>
<evidence type="ECO:0000256" key="27">
    <source>
        <dbReference type="ARBA" id="ARBA00023136"/>
    </source>
</evidence>
<dbReference type="Gene3D" id="3.40.50.1820">
    <property type="entry name" value="alpha/beta hydrolase"/>
    <property type="match status" value="1"/>
</dbReference>
<evidence type="ECO:0000256" key="2">
    <source>
        <dbReference type="ARBA" id="ARBA00004129"/>
    </source>
</evidence>
<evidence type="ECO:0000256" key="42">
    <source>
        <dbReference type="ARBA" id="ARBA00078388"/>
    </source>
</evidence>
<keyword evidence="24" id="KW-0007">Acetylation</keyword>
<evidence type="ECO:0000256" key="20">
    <source>
        <dbReference type="ARBA" id="ARBA00022892"/>
    </source>
</evidence>
<evidence type="ECO:0000313" key="51">
    <source>
        <dbReference type="Proteomes" id="UP001239994"/>
    </source>
</evidence>
<dbReference type="InterPro" id="IPR039911">
    <property type="entry name" value="JIP3/JIP4"/>
</dbReference>
<dbReference type="GO" id="GO:0016192">
    <property type="term" value="P:vesicle-mediated transport"/>
    <property type="evidence" value="ECO:0007669"/>
    <property type="project" value="UniProtKB-KW"/>
</dbReference>
<dbReference type="InterPro" id="IPR034744">
    <property type="entry name" value="RH2"/>
</dbReference>
<dbReference type="InterPro" id="IPR032486">
    <property type="entry name" value="JIP_LZII"/>
</dbReference>
<accession>A0AAD8Z811</accession>
<dbReference type="GO" id="GO:0006621">
    <property type="term" value="P:protein retention in ER lumen"/>
    <property type="evidence" value="ECO:0007669"/>
    <property type="project" value="InterPro"/>
</dbReference>
<keyword evidence="16" id="KW-0479">Metal-binding</keyword>
<evidence type="ECO:0000256" key="34">
    <source>
        <dbReference type="ARBA" id="ARBA00051030"/>
    </source>
</evidence>
<dbReference type="Pfam" id="PF19056">
    <property type="entry name" value="WD40_2"/>
    <property type="match status" value="1"/>
</dbReference>
<evidence type="ECO:0000256" key="31">
    <source>
        <dbReference type="ARBA" id="ARBA00023369"/>
    </source>
</evidence>
<keyword evidence="12" id="KW-1003">Cell membrane</keyword>
<dbReference type="EC" id="3.1.1.116" evidence="33"/>
<keyword evidence="23 47" id="KW-1133">Transmembrane helix</keyword>
<evidence type="ECO:0000256" key="11">
    <source>
        <dbReference type="ARBA" id="ARBA00022448"/>
    </source>
</evidence>
<feature type="coiled-coil region" evidence="45">
    <location>
        <begin position="1489"/>
        <end position="1586"/>
    </location>
</feature>
<dbReference type="EMBL" id="JAROKS010000017">
    <property type="protein sequence ID" value="KAK1794305.1"/>
    <property type="molecule type" value="Genomic_DNA"/>
</dbReference>
<feature type="transmembrane region" description="Helical" evidence="47">
    <location>
        <begin position="554"/>
        <end position="575"/>
    </location>
</feature>
<dbReference type="Pfam" id="PF16471">
    <property type="entry name" value="JIP_LZII"/>
    <property type="match status" value="1"/>
</dbReference>
<evidence type="ECO:0000256" key="1">
    <source>
        <dbReference type="ARBA" id="ARBA00001913"/>
    </source>
</evidence>
<keyword evidence="15 47" id="KW-0812">Transmembrane</keyword>
<dbReference type="InterPro" id="IPR029058">
    <property type="entry name" value="AB_hydrolase_fold"/>
</dbReference>
<dbReference type="GO" id="GO:0046872">
    <property type="term" value="F:metal ion binding"/>
    <property type="evidence" value="ECO:0007669"/>
    <property type="project" value="UniProtKB-KW"/>
</dbReference>
<comment type="subcellular location">
    <subcellularLocation>
        <location evidence="5">Cell membrane</location>
        <topology evidence="5">Multi-pass membrane protein</topology>
    </subcellularLocation>
    <subcellularLocation>
        <location evidence="4">Cytoplasm</location>
        <location evidence="4">Perinuclear region</location>
    </subcellularLocation>
    <subcellularLocation>
        <location evidence="2">Cytoplasmic vesicle</location>
        <location evidence="2">COPI-coated vesicle membrane</location>
        <topology evidence="2">Multi-pass membrane protein</topology>
    </subcellularLocation>
    <subcellularLocation>
        <location evidence="3">Endoplasmic reticulum membrane</location>
        <topology evidence="3">Multi-pass membrane protein</topology>
    </subcellularLocation>
    <subcellularLocation>
        <location evidence="6">Golgi apparatus membrane</location>
        <topology evidence="6">Multi-pass membrane protein</topology>
    </subcellularLocation>
    <subcellularLocation>
        <location evidence="7">Lysosome membrane</location>
    </subcellularLocation>
</comment>
<dbReference type="InterPro" id="IPR007884">
    <property type="entry name" value="METL9"/>
</dbReference>
<evidence type="ECO:0000256" key="22">
    <source>
        <dbReference type="ARBA" id="ARBA00022963"/>
    </source>
</evidence>
<evidence type="ECO:0000256" key="46">
    <source>
        <dbReference type="SAM" id="MobiDB-lite"/>
    </source>
</evidence>
<dbReference type="GO" id="GO:0030663">
    <property type="term" value="C:COPI-coated vesicle membrane"/>
    <property type="evidence" value="ECO:0007669"/>
    <property type="project" value="UniProtKB-SubCell"/>
</dbReference>
<evidence type="ECO:0000256" key="25">
    <source>
        <dbReference type="ARBA" id="ARBA00023054"/>
    </source>
</evidence>
<evidence type="ECO:0000256" key="21">
    <source>
        <dbReference type="ARBA" id="ARBA00022927"/>
    </source>
</evidence>
<dbReference type="Pfam" id="PF05219">
    <property type="entry name" value="DREV"/>
    <property type="match status" value="1"/>
</dbReference>
<keyword evidence="28" id="KW-0675">Receptor</keyword>
<comment type="similarity">
    <text evidence="8">Belongs to the JIP scaffold family.</text>
</comment>
<evidence type="ECO:0000256" key="28">
    <source>
        <dbReference type="ARBA" id="ARBA00023170"/>
    </source>
</evidence>
<protein>
    <recommendedName>
        <fullName evidence="39">C-Jun-amino-terminal kinase-interacting protein 4</fullName>
        <ecNumber evidence="33">3.1.1.116</ecNumber>
    </recommendedName>
    <alternativeName>
        <fullName evidence="38">Diacylglycerol lipase-beta</fullName>
    </alternativeName>
    <alternativeName>
        <fullName evidence="41">JNK-associated leucine-zipper protein</fullName>
    </alternativeName>
    <alternativeName>
        <fullName evidence="42">Mitogen-activated protein kinase 8-interacting protein 4</fullName>
    </alternativeName>
    <alternativeName>
        <fullName evidence="44">PUFA-specific triacylglycerol lipase</fullName>
    </alternativeName>
    <alternativeName>
        <fullName evidence="43">Sn1-specific diacylglycerol lipase beta</fullName>
    </alternativeName>
    <alternativeName>
        <fullName evidence="40">Sperm-associated antigen 9</fullName>
    </alternativeName>
</protein>
<dbReference type="FunFam" id="3.40.50.1820:FF:000064">
    <property type="entry name" value="Sn1-specific diacylglycerol lipase beta"/>
    <property type="match status" value="1"/>
</dbReference>
<dbReference type="FunFam" id="1.20.5.1000:FF:000001">
    <property type="entry name" value="C-Jun-amino-terminal kinase-interacting protein 3 isoform X2"/>
    <property type="match status" value="1"/>
</dbReference>
<feature type="transmembrane region" description="Helical" evidence="47">
    <location>
        <begin position="511"/>
        <end position="534"/>
    </location>
</feature>
<comment type="function">
    <text evidence="36">Lipase that catalyzes the hydrolysis of arachidonic acid (AA)-esterified diacylglycerols (DAGs) to produce the principal endocannabinoid, 2-arachidonoylglycerol (2-AG) which can be further cleaved by downstream enzymes to release arachidonic acid (AA) for cyclooxygenase (COX)-mediated eicosanoid production. Preferentially hydrolyzes DAGs at the sn-1 position in a calcium-dependent manner and has negligible activity against other lipids including monoacylglycerols and phospholipids. Plays a key role in the regulation of 2-AG and AA pools utilized by COX1/2 to generate lipid mediators of macrophage and microglia inflammatory responses. Also functions as a polyunsaturated fatty acids-specific triacylglycerol lipase in macrophages. Plays an important role to support the metabolic and signaling demands of macrophages.</text>
</comment>
<feature type="compositionally biased region" description="Low complexity" evidence="46">
    <location>
        <begin position="1939"/>
        <end position="1967"/>
    </location>
</feature>
<dbReference type="Proteomes" id="UP001239994">
    <property type="component" value="Unassembled WGS sequence"/>
</dbReference>
<dbReference type="InterPro" id="IPR034743">
    <property type="entry name" value="RH1"/>
</dbReference>
<dbReference type="InterPro" id="IPR036322">
    <property type="entry name" value="WD40_repeat_dom_sf"/>
</dbReference>
<name>A0AAD8Z811_9TELE</name>
<feature type="region of interest" description="Disordered" evidence="46">
    <location>
        <begin position="1924"/>
        <end position="1968"/>
    </location>
</feature>
<evidence type="ECO:0000256" key="29">
    <source>
        <dbReference type="ARBA" id="ARBA00023228"/>
    </source>
</evidence>
<evidence type="ECO:0000256" key="9">
    <source>
        <dbReference type="ARBA" id="ARBA00010120"/>
    </source>
</evidence>
<dbReference type="SUPFAM" id="SSF53474">
    <property type="entry name" value="alpha/beta-Hydrolases"/>
    <property type="match status" value="1"/>
</dbReference>
<dbReference type="GO" id="GO:0005765">
    <property type="term" value="C:lysosomal membrane"/>
    <property type="evidence" value="ECO:0007669"/>
    <property type="project" value="UniProtKB-SubCell"/>
</dbReference>
<feature type="domain" description="RH2" evidence="49">
    <location>
        <begin position="1558"/>
        <end position="1629"/>
    </location>
</feature>
<evidence type="ECO:0000256" key="16">
    <source>
        <dbReference type="ARBA" id="ARBA00022723"/>
    </source>
</evidence>
<feature type="transmembrane region" description="Helical" evidence="47">
    <location>
        <begin position="447"/>
        <end position="468"/>
    </location>
</feature>
<comment type="catalytic activity">
    <reaction evidence="31">
        <text>a triacylglycerol + H2O = a diacylglycerol + a fatty acid + H(+)</text>
        <dbReference type="Rhea" id="RHEA:12044"/>
        <dbReference type="ChEBI" id="CHEBI:15377"/>
        <dbReference type="ChEBI" id="CHEBI:15378"/>
        <dbReference type="ChEBI" id="CHEBI:17855"/>
        <dbReference type="ChEBI" id="CHEBI:18035"/>
        <dbReference type="ChEBI" id="CHEBI:28868"/>
        <dbReference type="EC" id="3.1.1.3"/>
    </reaction>
    <physiologicalReaction direction="left-to-right" evidence="31">
        <dbReference type="Rhea" id="RHEA:12045"/>
    </physiologicalReaction>
</comment>
<evidence type="ECO:0000256" key="8">
    <source>
        <dbReference type="ARBA" id="ARBA00009866"/>
    </source>
</evidence>
<evidence type="ECO:0000256" key="7">
    <source>
        <dbReference type="ARBA" id="ARBA00004656"/>
    </source>
</evidence>
<gene>
    <name evidence="50" type="ORF">P4O66_010736</name>
</gene>
<keyword evidence="25 45" id="KW-0175">Coiled coil</keyword>
<dbReference type="CDD" id="cd00519">
    <property type="entry name" value="Lipase_3"/>
    <property type="match status" value="1"/>
</dbReference>
<comment type="caution">
    <text evidence="50">The sequence shown here is derived from an EMBL/GenBank/DDBJ whole genome shotgun (WGS) entry which is preliminary data.</text>
</comment>
<comment type="cofactor">
    <cofactor evidence="1">
        <name>Ca(2+)</name>
        <dbReference type="ChEBI" id="CHEBI:29108"/>
    </cofactor>
</comment>
<feature type="transmembrane region" description="Helical" evidence="47">
    <location>
        <begin position="334"/>
        <end position="351"/>
    </location>
</feature>
<feature type="region of interest" description="Disordered" evidence="46">
    <location>
        <begin position="1355"/>
        <end position="1399"/>
    </location>
</feature>
<evidence type="ECO:0000256" key="3">
    <source>
        <dbReference type="ARBA" id="ARBA00004477"/>
    </source>
</evidence>
<evidence type="ECO:0000256" key="19">
    <source>
        <dbReference type="ARBA" id="ARBA00022837"/>
    </source>
</evidence>
<evidence type="ECO:0000256" key="32">
    <source>
        <dbReference type="ARBA" id="ARBA00024531"/>
    </source>
</evidence>
<dbReference type="CDD" id="cd02440">
    <property type="entry name" value="AdoMet_MTases"/>
    <property type="match status" value="1"/>
</dbReference>
<dbReference type="Gene3D" id="1.20.5.1000">
    <property type="entry name" value="arf6 gtpase in complex with a specific effector, jip4"/>
    <property type="match status" value="1"/>
</dbReference>
<dbReference type="FunFam" id="1.20.58.1770:FF:000001">
    <property type="entry name" value="C-Jun-amino-terminal kinase-interacting protein 3 isoform X1"/>
    <property type="match status" value="1"/>
</dbReference>
<evidence type="ECO:0000256" key="23">
    <source>
        <dbReference type="ARBA" id="ARBA00022989"/>
    </source>
</evidence>
<dbReference type="Gene3D" id="1.20.58.1770">
    <property type="match status" value="1"/>
</dbReference>
<dbReference type="GO" id="GO:0106370">
    <property type="term" value="F:protein-L-histidine N-pros-methyltransferase activity"/>
    <property type="evidence" value="ECO:0007669"/>
    <property type="project" value="InterPro"/>
</dbReference>
<evidence type="ECO:0000256" key="45">
    <source>
        <dbReference type="SAM" id="Coils"/>
    </source>
</evidence>
<dbReference type="InterPro" id="IPR029063">
    <property type="entry name" value="SAM-dependent_MTases_sf"/>
</dbReference>
<keyword evidence="18" id="KW-0256">Endoplasmic reticulum</keyword>
<evidence type="ECO:0000256" key="43">
    <source>
        <dbReference type="ARBA" id="ARBA00082880"/>
    </source>
</evidence>
<keyword evidence="51" id="KW-1185">Reference proteome</keyword>
<dbReference type="InterPro" id="IPR000133">
    <property type="entry name" value="ER_ret_rcpt"/>
</dbReference>
<evidence type="ECO:0000256" key="12">
    <source>
        <dbReference type="ARBA" id="ARBA00022475"/>
    </source>
</evidence>
<feature type="coiled-coil region" evidence="45">
    <location>
        <begin position="1137"/>
        <end position="1238"/>
    </location>
</feature>
<evidence type="ECO:0000256" key="13">
    <source>
        <dbReference type="ARBA" id="ARBA00022490"/>
    </source>
</evidence>
<evidence type="ECO:0000256" key="17">
    <source>
        <dbReference type="ARBA" id="ARBA00022801"/>
    </source>
</evidence>
<feature type="compositionally biased region" description="Basic and acidic residues" evidence="46">
    <location>
        <begin position="1355"/>
        <end position="1364"/>
    </location>
</feature>
<dbReference type="GO" id="GO:0005829">
    <property type="term" value="C:cytosol"/>
    <property type="evidence" value="ECO:0007669"/>
    <property type="project" value="UniProtKB-ARBA"/>
</dbReference>
<proteinExistence type="inferred from homology"/>
<keyword evidence="20" id="KW-0931">ER-Golgi transport</keyword>
<evidence type="ECO:0000256" key="38">
    <source>
        <dbReference type="ARBA" id="ARBA00069149"/>
    </source>
</evidence>
<dbReference type="Pfam" id="PF09744">
    <property type="entry name" value="RH1"/>
    <property type="match status" value="1"/>
</dbReference>
<dbReference type="PANTHER" id="PTHR13886">
    <property type="entry name" value="JNK/SAPK-ASSOCIATED PROTEIN"/>
    <property type="match status" value="1"/>
</dbReference>
<dbReference type="GO" id="GO:0005789">
    <property type="term" value="C:endoplasmic reticulum membrane"/>
    <property type="evidence" value="ECO:0007669"/>
    <property type="project" value="UniProtKB-SubCell"/>
</dbReference>
<dbReference type="GO" id="GO:0030159">
    <property type="term" value="F:signaling receptor complex adaptor activity"/>
    <property type="evidence" value="ECO:0007669"/>
    <property type="project" value="TreeGrafter"/>
</dbReference>
<dbReference type="GO" id="GO:0005078">
    <property type="term" value="F:MAP-kinase scaffold activity"/>
    <property type="evidence" value="ECO:0007669"/>
    <property type="project" value="InterPro"/>
</dbReference>